<feature type="domain" description="C-JID" evidence="4">
    <location>
        <begin position="123"/>
        <end position="160"/>
    </location>
</feature>
<dbReference type="InterPro" id="IPR045344">
    <property type="entry name" value="C-JID"/>
</dbReference>
<keyword evidence="1" id="KW-0433">Leucine-rich repeat</keyword>
<dbReference type="Proteomes" id="UP000236630">
    <property type="component" value="Unassembled WGS sequence"/>
</dbReference>
<gene>
    <name evidence="5" type="ORF">CUMW_264820</name>
</gene>
<feature type="compositionally biased region" description="Basic and acidic residues" evidence="3">
    <location>
        <begin position="259"/>
        <end position="278"/>
    </location>
</feature>
<proteinExistence type="predicted"/>
<dbReference type="EMBL" id="BDQV01000902">
    <property type="protein sequence ID" value="GAY68524.1"/>
    <property type="molecule type" value="Genomic_DNA"/>
</dbReference>
<evidence type="ECO:0000256" key="2">
    <source>
        <dbReference type="ARBA" id="ARBA00022737"/>
    </source>
</evidence>
<comment type="caution">
    <text evidence="5">The sequence shown here is derived from an EMBL/GenBank/DDBJ whole genome shotgun (WGS) entry which is preliminary data.</text>
</comment>
<reference evidence="5 6" key="1">
    <citation type="journal article" date="2017" name="Front. Genet.">
        <title>Draft sequencing of the heterozygous diploid genome of Satsuma (Citrus unshiu Marc.) using a hybrid assembly approach.</title>
        <authorList>
            <person name="Shimizu T."/>
            <person name="Tanizawa Y."/>
            <person name="Mochizuki T."/>
            <person name="Nagasaki H."/>
            <person name="Yoshioka T."/>
            <person name="Toyoda A."/>
            <person name="Fujiyama A."/>
            <person name="Kaminuma E."/>
            <person name="Nakamura Y."/>
        </authorList>
    </citation>
    <scope>NUCLEOTIDE SEQUENCE [LARGE SCALE GENOMIC DNA]</scope>
    <source>
        <strain evidence="6">cv. Miyagawa wase</strain>
    </source>
</reference>
<sequence length="278" mass="30844">MLSALPHQFDAKEFRSGGFDVAFSVRLPASINCLFNLENLELEDCKRLQSQPQLPPNVTEVRVNGCASLVTLLGALKLRKSSRTIIDCVDSLKLLGKNGLAISMLREYLEAVSDPDDKLSIVVPGSEIPKWFTYQNEGSSITVTRPSYLYNMNKGIALAKVDKEEFLDEVLALTETDQILSPTFTLLTVARTTQAGITFFSLARRDCSSRCEDLVILQRLKSTRPEPPGLLETGRSWQVERYQAVSPGSKVRSSSPTESRPHDSEIAQKVKEPNKLAI</sequence>
<evidence type="ECO:0000313" key="6">
    <source>
        <dbReference type="Proteomes" id="UP000236630"/>
    </source>
</evidence>
<dbReference type="AlphaFoldDB" id="A0A2H5QV80"/>
<feature type="region of interest" description="Disordered" evidence="3">
    <location>
        <begin position="242"/>
        <end position="278"/>
    </location>
</feature>
<keyword evidence="2" id="KW-0677">Repeat</keyword>
<keyword evidence="6" id="KW-1185">Reference proteome</keyword>
<evidence type="ECO:0000256" key="1">
    <source>
        <dbReference type="ARBA" id="ARBA00022614"/>
    </source>
</evidence>
<name>A0A2H5QV80_CITUN</name>
<dbReference type="Pfam" id="PF20160">
    <property type="entry name" value="C-JID"/>
    <property type="match status" value="1"/>
</dbReference>
<protein>
    <recommendedName>
        <fullName evidence="4">C-JID domain-containing protein</fullName>
    </recommendedName>
</protein>
<organism evidence="5 6">
    <name type="scientific">Citrus unshiu</name>
    <name type="common">Satsuma mandarin</name>
    <name type="synonym">Citrus nobilis var. unshiu</name>
    <dbReference type="NCBI Taxonomy" id="55188"/>
    <lineage>
        <taxon>Eukaryota</taxon>
        <taxon>Viridiplantae</taxon>
        <taxon>Streptophyta</taxon>
        <taxon>Embryophyta</taxon>
        <taxon>Tracheophyta</taxon>
        <taxon>Spermatophyta</taxon>
        <taxon>Magnoliopsida</taxon>
        <taxon>eudicotyledons</taxon>
        <taxon>Gunneridae</taxon>
        <taxon>Pentapetalae</taxon>
        <taxon>rosids</taxon>
        <taxon>malvids</taxon>
        <taxon>Sapindales</taxon>
        <taxon>Rutaceae</taxon>
        <taxon>Aurantioideae</taxon>
        <taxon>Citrus</taxon>
    </lineage>
</organism>
<accession>A0A2H5QV80</accession>
<evidence type="ECO:0000256" key="3">
    <source>
        <dbReference type="SAM" id="MobiDB-lite"/>
    </source>
</evidence>
<evidence type="ECO:0000313" key="5">
    <source>
        <dbReference type="EMBL" id="GAY68524.1"/>
    </source>
</evidence>
<evidence type="ECO:0000259" key="4">
    <source>
        <dbReference type="Pfam" id="PF20160"/>
    </source>
</evidence>